<evidence type="ECO:0000256" key="3">
    <source>
        <dbReference type="ARBA" id="ARBA00022691"/>
    </source>
</evidence>
<dbReference type="SUPFAM" id="SSF102114">
    <property type="entry name" value="Radical SAM enzymes"/>
    <property type="match status" value="1"/>
</dbReference>
<feature type="domain" description="Radical SAM core" evidence="7">
    <location>
        <begin position="17"/>
        <end position="239"/>
    </location>
</feature>
<dbReference type="PANTHER" id="PTHR43787:SF11">
    <property type="entry name" value="UPF0026 PROTEIN SLR1464"/>
    <property type="match status" value="1"/>
</dbReference>
<dbReference type="InterPro" id="IPR040084">
    <property type="entry name" value="GTPase_Obg"/>
</dbReference>
<proteinExistence type="predicted"/>
<dbReference type="SFLD" id="SFLDG01083">
    <property type="entry name" value="Uncharacterised_Radical_SAM_Su"/>
    <property type="match status" value="1"/>
</dbReference>
<evidence type="ECO:0000256" key="5">
    <source>
        <dbReference type="ARBA" id="ARBA00023004"/>
    </source>
</evidence>
<dbReference type="InterPro" id="IPR007197">
    <property type="entry name" value="rSAM"/>
</dbReference>
<dbReference type="PANTHER" id="PTHR43787">
    <property type="entry name" value="FEMO COFACTOR BIOSYNTHESIS PROTEIN NIFB-RELATED"/>
    <property type="match status" value="1"/>
</dbReference>
<dbReference type="SFLD" id="SFLDG01067">
    <property type="entry name" value="SPASM/twitch_domain_containing"/>
    <property type="match status" value="1"/>
</dbReference>
<keyword evidence="2" id="KW-0004">4Fe-4S</keyword>
<gene>
    <name evidence="8" type="ORF">ENL70_03935</name>
</gene>
<keyword evidence="5" id="KW-0408">Iron</keyword>
<dbReference type="PROSITE" id="PS51918">
    <property type="entry name" value="RADICAL_SAM"/>
    <property type="match status" value="1"/>
</dbReference>
<evidence type="ECO:0000313" key="8">
    <source>
        <dbReference type="EMBL" id="HHI65679.1"/>
    </source>
</evidence>
<accession>A0A7C5KBZ4</accession>
<dbReference type="AlphaFoldDB" id="A0A7C5KBZ4"/>
<evidence type="ECO:0000256" key="2">
    <source>
        <dbReference type="ARBA" id="ARBA00022485"/>
    </source>
</evidence>
<dbReference type="EMBL" id="DRUY01000132">
    <property type="protein sequence ID" value="HHI65679.1"/>
    <property type="molecule type" value="Genomic_DNA"/>
</dbReference>
<keyword evidence="3" id="KW-0949">S-adenosyl-L-methionine</keyword>
<dbReference type="SFLD" id="SFLDS00029">
    <property type="entry name" value="Radical_SAM"/>
    <property type="match status" value="1"/>
</dbReference>
<organism evidence="8">
    <name type="scientific">Thermodesulfobium narugense</name>
    <dbReference type="NCBI Taxonomy" id="184064"/>
    <lineage>
        <taxon>Bacteria</taxon>
        <taxon>Pseudomonadati</taxon>
        <taxon>Thermodesulfobiota</taxon>
        <taxon>Thermodesulfobiia</taxon>
        <taxon>Thermodesulfobiales</taxon>
        <taxon>Thermodesulfobiaceae</taxon>
        <taxon>Thermodesulfobium</taxon>
    </lineage>
</organism>
<sequence length="258" mass="29617">MQGGKLRYIYGPVSSWRLGSSLGIDPISDKKKICSFNCIYCQLGKTKNLTSERKIYVPTDEVVNEIMSLPEIKIDYITFSGRGEPTLAENLGEMIKTIKKLRNEKIAVITNSSLLSRDDVIEDLLIADSVLVKLDAHSQKSLETINRPIKGLTFDLILDGIKRFRKFYKNKFALQMMFVDENKNYAKELSQLAREINPDEVQINTPLRPCKVKPLPKEEIDKIKEYFQGMNYISVYDTEKKEVKPISTKDTLKRRGKI</sequence>
<evidence type="ECO:0000256" key="4">
    <source>
        <dbReference type="ARBA" id="ARBA00022723"/>
    </source>
</evidence>
<dbReference type="Pfam" id="PF04055">
    <property type="entry name" value="Radical_SAM"/>
    <property type="match status" value="1"/>
</dbReference>
<dbReference type="InterPro" id="IPR006638">
    <property type="entry name" value="Elp3/MiaA/NifB-like_rSAM"/>
</dbReference>
<reference evidence="8" key="1">
    <citation type="journal article" date="2020" name="mSystems">
        <title>Genome- and Community-Level Interaction Insights into Carbon Utilization and Element Cycling Functions of Hydrothermarchaeota in Hydrothermal Sediment.</title>
        <authorList>
            <person name="Zhou Z."/>
            <person name="Liu Y."/>
            <person name="Xu W."/>
            <person name="Pan J."/>
            <person name="Luo Z.H."/>
            <person name="Li M."/>
        </authorList>
    </citation>
    <scope>NUCLEOTIDE SEQUENCE [LARGE SCALE GENOMIC DNA]</scope>
    <source>
        <strain evidence="8">SpSt-1019</strain>
    </source>
</reference>
<keyword evidence="4" id="KW-0479">Metal-binding</keyword>
<evidence type="ECO:0000256" key="6">
    <source>
        <dbReference type="ARBA" id="ARBA00023014"/>
    </source>
</evidence>
<evidence type="ECO:0000256" key="1">
    <source>
        <dbReference type="ARBA" id="ARBA00001966"/>
    </source>
</evidence>
<protein>
    <submittedName>
        <fullName evidence="8">Radical SAM protein</fullName>
    </submittedName>
</protein>
<dbReference type="GO" id="GO:0051539">
    <property type="term" value="F:4 iron, 4 sulfur cluster binding"/>
    <property type="evidence" value="ECO:0007669"/>
    <property type="project" value="UniProtKB-KW"/>
</dbReference>
<dbReference type="InterPro" id="IPR013785">
    <property type="entry name" value="Aldolase_TIM"/>
</dbReference>
<dbReference type="CDD" id="cd01335">
    <property type="entry name" value="Radical_SAM"/>
    <property type="match status" value="1"/>
</dbReference>
<dbReference type="SMART" id="SM00729">
    <property type="entry name" value="Elp3"/>
    <property type="match status" value="1"/>
</dbReference>
<dbReference type="GO" id="GO:0046872">
    <property type="term" value="F:metal ion binding"/>
    <property type="evidence" value="ECO:0007669"/>
    <property type="project" value="UniProtKB-KW"/>
</dbReference>
<dbReference type="Gene3D" id="3.20.20.70">
    <property type="entry name" value="Aldolase class I"/>
    <property type="match status" value="1"/>
</dbReference>
<comment type="cofactor">
    <cofactor evidence="1">
        <name>[4Fe-4S] cluster</name>
        <dbReference type="ChEBI" id="CHEBI:49883"/>
    </cofactor>
</comment>
<keyword evidence="6" id="KW-0411">Iron-sulfur</keyword>
<dbReference type="InterPro" id="IPR058240">
    <property type="entry name" value="rSAM_sf"/>
</dbReference>
<comment type="caution">
    <text evidence="8">The sequence shown here is derived from an EMBL/GenBank/DDBJ whole genome shotgun (WGS) entry which is preliminary data.</text>
</comment>
<name>A0A7C5KBZ4_9BACT</name>
<evidence type="ECO:0000259" key="7">
    <source>
        <dbReference type="PROSITE" id="PS51918"/>
    </source>
</evidence>
<dbReference type="GO" id="GO:0003824">
    <property type="term" value="F:catalytic activity"/>
    <property type="evidence" value="ECO:0007669"/>
    <property type="project" value="InterPro"/>
</dbReference>